<dbReference type="AlphaFoldDB" id="A0AAJ6YF18"/>
<dbReference type="GO" id="GO:0016279">
    <property type="term" value="F:protein-lysine N-methyltransferase activity"/>
    <property type="evidence" value="ECO:0007669"/>
    <property type="project" value="TreeGrafter"/>
</dbReference>
<proteinExistence type="inferred from homology"/>
<dbReference type="InterPro" id="IPR029063">
    <property type="entry name" value="SAM-dependent_MTases_sf"/>
</dbReference>
<dbReference type="Proteomes" id="UP000695007">
    <property type="component" value="Unplaced"/>
</dbReference>
<gene>
    <name evidence="7" type="primary">LOC105361401</name>
</gene>
<dbReference type="PANTHER" id="PTHR43648:SF1">
    <property type="entry name" value="ELECTRON TRANSFER FLAVOPROTEIN BETA SUBUNIT LYSINE METHYLTRANSFERASE"/>
    <property type="match status" value="1"/>
</dbReference>
<dbReference type="PANTHER" id="PTHR43648">
    <property type="entry name" value="ELECTRON TRANSFER FLAVOPROTEIN BETA SUBUNIT LYSINE METHYLTRANSFERASE"/>
    <property type="match status" value="1"/>
</dbReference>
<dbReference type="InterPro" id="IPR050078">
    <property type="entry name" value="Ribosomal_L11_MeTrfase_PrmA"/>
</dbReference>
<name>A0AAJ6YF18_9HYME</name>
<dbReference type="SUPFAM" id="SSF53335">
    <property type="entry name" value="S-adenosyl-L-methionine-dependent methyltransferases"/>
    <property type="match status" value="1"/>
</dbReference>
<keyword evidence="2" id="KW-0808">Transferase</keyword>
<evidence type="ECO:0000313" key="6">
    <source>
        <dbReference type="Proteomes" id="UP000695007"/>
    </source>
</evidence>
<evidence type="ECO:0000313" key="7">
    <source>
        <dbReference type="RefSeq" id="XP_011496867.1"/>
    </source>
</evidence>
<evidence type="ECO:0000256" key="4">
    <source>
        <dbReference type="ARBA" id="ARBA00041867"/>
    </source>
</evidence>
<evidence type="ECO:0000256" key="2">
    <source>
        <dbReference type="ARBA" id="ARBA00022679"/>
    </source>
</evidence>
<comment type="similarity">
    <text evidence="3">Belongs to the methyltransferase superfamily. ETFBKMT family.</text>
</comment>
<dbReference type="GeneID" id="105361401"/>
<reference evidence="7" key="1">
    <citation type="submission" date="2025-08" db="UniProtKB">
        <authorList>
            <consortium name="RefSeq"/>
        </authorList>
    </citation>
    <scope>IDENTIFICATION</scope>
</reference>
<keyword evidence="1" id="KW-0489">Methyltransferase</keyword>
<evidence type="ECO:0000256" key="5">
    <source>
        <dbReference type="ARBA" id="ARBA00042266"/>
    </source>
</evidence>
<dbReference type="RefSeq" id="XP_011496867.1">
    <property type="nucleotide sequence ID" value="XM_011498565.1"/>
</dbReference>
<protein>
    <recommendedName>
        <fullName evidence="5">ETFB lysine methyltransferase</fullName>
    </recommendedName>
    <alternativeName>
        <fullName evidence="4">Protein N-lysine methyltransferase METTL20</fullName>
    </alternativeName>
</protein>
<evidence type="ECO:0000256" key="1">
    <source>
        <dbReference type="ARBA" id="ARBA00022603"/>
    </source>
</evidence>
<organism evidence="6 7">
    <name type="scientific">Ceratosolen solmsi marchali</name>
    <dbReference type="NCBI Taxonomy" id="326594"/>
    <lineage>
        <taxon>Eukaryota</taxon>
        <taxon>Metazoa</taxon>
        <taxon>Ecdysozoa</taxon>
        <taxon>Arthropoda</taxon>
        <taxon>Hexapoda</taxon>
        <taxon>Insecta</taxon>
        <taxon>Pterygota</taxon>
        <taxon>Neoptera</taxon>
        <taxon>Endopterygota</taxon>
        <taxon>Hymenoptera</taxon>
        <taxon>Apocrita</taxon>
        <taxon>Proctotrupomorpha</taxon>
        <taxon>Chalcidoidea</taxon>
        <taxon>Agaonidae</taxon>
        <taxon>Agaoninae</taxon>
        <taxon>Ceratosolen</taxon>
    </lineage>
</organism>
<dbReference type="GO" id="GO:0005759">
    <property type="term" value="C:mitochondrial matrix"/>
    <property type="evidence" value="ECO:0007669"/>
    <property type="project" value="TreeGrafter"/>
</dbReference>
<dbReference type="KEGG" id="csol:105361401"/>
<dbReference type="Gene3D" id="3.40.50.150">
    <property type="entry name" value="Vaccinia Virus protein VP39"/>
    <property type="match status" value="1"/>
</dbReference>
<accession>A0AAJ6YF18</accession>
<sequence>MQLQHRMFQRRVGRYLEKLCIENEIERHTKISREHLTPELQLHLLTPDCPLYTARETQIPRYFREPFWSIYWPGGQVLARYILDEGSRFLRGLSAAKVLDVGAGCGAAAIAAKIAGADDVLANDIDKVACVAAIKNAKLNGVKIRTSTNDLIGRELPENFDFVLIGDLLYDEIIATRLEDWLEKYVSNTENPLTEIYVADPGRHGLSDTLRRRLVHRRTYRLPKNVCRENYGYNEAAVWKYLPRS</sequence>
<dbReference type="GO" id="GO:0032259">
    <property type="term" value="P:methylation"/>
    <property type="evidence" value="ECO:0007669"/>
    <property type="project" value="UniProtKB-KW"/>
</dbReference>
<keyword evidence="6" id="KW-1185">Reference proteome</keyword>
<evidence type="ECO:0000256" key="3">
    <source>
        <dbReference type="ARBA" id="ARBA00037932"/>
    </source>
</evidence>
<dbReference type="Pfam" id="PF06325">
    <property type="entry name" value="PrmA"/>
    <property type="match status" value="1"/>
</dbReference>